<organism evidence="10 11">
    <name type="scientific">Chlamydomonas incerta</name>
    <dbReference type="NCBI Taxonomy" id="51695"/>
    <lineage>
        <taxon>Eukaryota</taxon>
        <taxon>Viridiplantae</taxon>
        <taxon>Chlorophyta</taxon>
        <taxon>core chlorophytes</taxon>
        <taxon>Chlorophyceae</taxon>
        <taxon>CS clade</taxon>
        <taxon>Chlamydomonadales</taxon>
        <taxon>Chlamydomonadaceae</taxon>
        <taxon>Chlamydomonas</taxon>
    </lineage>
</organism>
<dbReference type="GO" id="GO:0004107">
    <property type="term" value="F:chorismate synthase activity"/>
    <property type="evidence" value="ECO:0007669"/>
    <property type="project" value="UniProtKB-EC"/>
</dbReference>
<dbReference type="EC" id="4.2.3.5" evidence="4 9"/>
<comment type="pathway">
    <text evidence="2 9">Metabolic intermediate biosynthesis; chorismate biosynthesis; chorismate from D-erythrose 4-phosphate and phosphoenolpyruvate: step 7/7.</text>
</comment>
<keyword evidence="5 9" id="KW-0028">Amino-acid biosynthesis</keyword>
<accession>A0A835TK65</accession>
<comment type="similarity">
    <text evidence="3 9">Belongs to the chorismate synthase family.</text>
</comment>
<evidence type="ECO:0000256" key="2">
    <source>
        <dbReference type="ARBA" id="ARBA00005044"/>
    </source>
</evidence>
<protein>
    <recommendedName>
        <fullName evidence="4 9">Chorismate synthase</fullName>
        <ecNumber evidence="4 9">4.2.3.5</ecNumber>
    </recommendedName>
</protein>
<sequence length="412" mass="43996">MLNVQHSARAGPACRSRATARKLCVSVSAAGSTYGNNFRVTTFGESHGKGVGCVIDGVPPRLAITEDEIQLELDRRKPGQSIITTPRKEDDIAEILSGVVDGVTLGTPIAIVVRNKDQKSQDYSEMSVAYRPSHADATYDFKYGIRAVAGGGRSSARETIGRVAAGAVAKKLLKVIGDTEILAYVSKVRDIGCAVDNSSFSLEDVESNIVRCPDQAAAVKMIDAINEVRTRGESCGGEVTCVVRRCPKGLGAPVFDKLEAELAKAMLSLPATKGFEIGSGFAGAAMLGSEHNDEFYIDEQGRVRTRTNRSGGVQGGLSNGEDIVIRVAFKPTSTIGIKQNTVTRDGQETELRARGRHDPCVVPRAVPMVESMVALVLADQLLQHYAQCELLPRDGAVGADPTVTRQFAQHRA</sequence>
<gene>
    <name evidence="10" type="ORF">HXX76_004133</name>
</gene>
<dbReference type="PANTHER" id="PTHR21085:SF0">
    <property type="entry name" value="CHORISMATE SYNTHASE"/>
    <property type="match status" value="1"/>
</dbReference>
<dbReference type="FunFam" id="3.60.150.10:FF:000003">
    <property type="entry name" value="Chorismate synthase"/>
    <property type="match status" value="1"/>
</dbReference>
<comment type="caution">
    <text evidence="10">The sequence shown here is derived from an EMBL/GenBank/DDBJ whole genome shotgun (WGS) entry which is preliminary data.</text>
</comment>
<dbReference type="InterPro" id="IPR035904">
    <property type="entry name" value="Chorismate_synth_AroC_sf"/>
</dbReference>
<dbReference type="EMBL" id="JAEHOC010000007">
    <property type="protein sequence ID" value="KAG2440016.1"/>
    <property type="molecule type" value="Genomic_DNA"/>
</dbReference>
<dbReference type="PROSITE" id="PS00787">
    <property type="entry name" value="CHORISMATE_SYNTHASE_1"/>
    <property type="match status" value="1"/>
</dbReference>
<dbReference type="AlphaFoldDB" id="A0A835TK65"/>
<comment type="function">
    <text evidence="8">Catalyzes the last common step of the biosynthesis of aromatic amino acids, produced via the shikimic acid pathway.</text>
</comment>
<dbReference type="CDD" id="cd07304">
    <property type="entry name" value="Chorismate_synthase"/>
    <property type="match status" value="1"/>
</dbReference>
<evidence type="ECO:0000256" key="9">
    <source>
        <dbReference type="RuleBase" id="RU000605"/>
    </source>
</evidence>
<dbReference type="PANTHER" id="PTHR21085">
    <property type="entry name" value="CHORISMATE SYNTHASE"/>
    <property type="match status" value="1"/>
</dbReference>
<dbReference type="OrthoDB" id="1721239at2759"/>
<dbReference type="Pfam" id="PF01264">
    <property type="entry name" value="Chorismate_synt"/>
    <property type="match status" value="1"/>
</dbReference>
<evidence type="ECO:0000256" key="1">
    <source>
        <dbReference type="ARBA" id="ARBA00001852"/>
    </source>
</evidence>
<evidence type="ECO:0000313" key="11">
    <source>
        <dbReference type="Proteomes" id="UP000650467"/>
    </source>
</evidence>
<comment type="catalytic activity">
    <reaction evidence="1 9">
        <text>5-O-(1-carboxyvinyl)-3-phosphoshikimate = chorismate + phosphate</text>
        <dbReference type="Rhea" id="RHEA:21020"/>
        <dbReference type="ChEBI" id="CHEBI:29748"/>
        <dbReference type="ChEBI" id="CHEBI:43474"/>
        <dbReference type="ChEBI" id="CHEBI:57701"/>
        <dbReference type="EC" id="4.2.3.5"/>
    </reaction>
</comment>
<dbReference type="GO" id="GO:0008652">
    <property type="term" value="P:amino acid biosynthetic process"/>
    <property type="evidence" value="ECO:0007669"/>
    <property type="project" value="UniProtKB-KW"/>
</dbReference>
<dbReference type="NCBIfam" id="NF003793">
    <property type="entry name" value="PRK05382.1"/>
    <property type="match status" value="1"/>
</dbReference>
<dbReference type="GO" id="GO:0009073">
    <property type="term" value="P:aromatic amino acid family biosynthetic process"/>
    <property type="evidence" value="ECO:0007669"/>
    <property type="project" value="UniProtKB-KW"/>
</dbReference>
<dbReference type="UniPathway" id="UPA00053">
    <property type="reaction ID" value="UER00090"/>
</dbReference>
<dbReference type="PIRSF" id="PIRSF001456">
    <property type="entry name" value="Chorismate_synth"/>
    <property type="match status" value="1"/>
</dbReference>
<evidence type="ECO:0000256" key="3">
    <source>
        <dbReference type="ARBA" id="ARBA00008014"/>
    </source>
</evidence>
<dbReference type="GO" id="GO:0010181">
    <property type="term" value="F:FMN binding"/>
    <property type="evidence" value="ECO:0007669"/>
    <property type="project" value="TreeGrafter"/>
</dbReference>
<dbReference type="GO" id="GO:0005829">
    <property type="term" value="C:cytosol"/>
    <property type="evidence" value="ECO:0007669"/>
    <property type="project" value="TreeGrafter"/>
</dbReference>
<keyword evidence="11" id="KW-1185">Reference proteome</keyword>
<dbReference type="GO" id="GO:0009423">
    <property type="term" value="P:chorismate biosynthetic process"/>
    <property type="evidence" value="ECO:0007669"/>
    <property type="project" value="UniProtKB-UniPathway"/>
</dbReference>
<evidence type="ECO:0000256" key="5">
    <source>
        <dbReference type="ARBA" id="ARBA00022605"/>
    </source>
</evidence>
<evidence type="ECO:0000256" key="8">
    <source>
        <dbReference type="ARBA" id="ARBA00053861"/>
    </source>
</evidence>
<name>A0A835TK65_CHLIN</name>
<dbReference type="SUPFAM" id="SSF103263">
    <property type="entry name" value="Chorismate synthase, AroC"/>
    <property type="match status" value="1"/>
</dbReference>
<comment type="cofactor">
    <cofactor evidence="9">
        <name>FMNH2</name>
        <dbReference type="ChEBI" id="CHEBI:57618"/>
    </cofactor>
    <text evidence="9">Reduced FMN (FMNH(2)).</text>
</comment>
<reference evidence="10" key="1">
    <citation type="journal article" date="2020" name="bioRxiv">
        <title>Comparative genomics of Chlamydomonas.</title>
        <authorList>
            <person name="Craig R.J."/>
            <person name="Hasan A.R."/>
            <person name="Ness R.W."/>
            <person name="Keightley P.D."/>
        </authorList>
    </citation>
    <scope>NUCLEOTIDE SEQUENCE</scope>
    <source>
        <strain evidence="10">SAG 7.73</strain>
    </source>
</reference>
<proteinExistence type="inferred from homology"/>
<dbReference type="InterPro" id="IPR020541">
    <property type="entry name" value="Chorismate_synthase_CS"/>
</dbReference>
<dbReference type="Gene3D" id="3.60.150.10">
    <property type="entry name" value="Chorismate synthase AroC"/>
    <property type="match status" value="1"/>
</dbReference>
<dbReference type="HAMAP" id="MF_00300">
    <property type="entry name" value="Chorismate_synth"/>
    <property type="match status" value="1"/>
</dbReference>
<dbReference type="Proteomes" id="UP000650467">
    <property type="component" value="Unassembled WGS sequence"/>
</dbReference>
<keyword evidence="7 9" id="KW-0456">Lyase</keyword>
<dbReference type="NCBIfam" id="TIGR00033">
    <property type="entry name" value="aroC"/>
    <property type="match status" value="1"/>
</dbReference>
<dbReference type="PROSITE" id="PS00788">
    <property type="entry name" value="CHORISMATE_SYNTHASE_2"/>
    <property type="match status" value="1"/>
</dbReference>
<evidence type="ECO:0000256" key="6">
    <source>
        <dbReference type="ARBA" id="ARBA00023141"/>
    </source>
</evidence>
<keyword evidence="6 9" id="KW-0057">Aromatic amino acid biosynthesis</keyword>
<dbReference type="PROSITE" id="PS00789">
    <property type="entry name" value="CHORISMATE_SYNTHASE_3"/>
    <property type="match status" value="1"/>
</dbReference>
<evidence type="ECO:0000256" key="4">
    <source>
        <dbReference type="ARBA" id="ARBA00013036"/>
    </source>
</evidence>
<evidence type="ECO:0000256" key="7">
    <source>
        <dbReference type="ARBA" id="ARBA00023239"/>
    </source>
</evidence>
<dbReference type="InterPro" id="IPR000453">
    <property type="entry name" value="Chorismate_synth"/>
</dbReference>
<evidence type="ECO:0000313" key="10">
    <source>
        <dbReference type="EMBL" id="KAG2440016.1"/>
    </source>
</evidence>